<feature type="compositionally biased region" description="Basic and acidic residues" evidence="1">
    <location>
        <begin position="290"/>
        <end position="308"/>
    </location>
</feature>
<dbReference type="InterPro" id="IPR036390">
    <property type="entry name" value="WH_DNA-bd_sf"/>
</dbReference>
<dbReference type="GO" id="GO:0003677">
    <property type="term" value="F:DNA binding"/>
    <property type="evidence" value="ECO:0007669"/>
    <property type="project" value="InterPro"/>
</dbReference>
<evidence type="ECO:0000313" key="4">
    <source>
        <dbReference type="Proteomes" id="UP000183410"/>
    </source>
</evidence>
<dbReference type="Proteomes" id="UP000183410">
    <property type="component" value="Unassembled WGS sequence"/>
</dbReference>
<evidence type="ECO:0000313" key="3">
    <source>
        <dbReference type="EMBL" id="SFF22616.1"/>
    </source>
</evidence>
<protein>
    <submittedName>
        <fullName evidence="3">IclR helix-turn-helix domain-containing protein</fullName>
    </submittedName>
</protein>
<dbReference type="AlphaFoldDB" id="A0A1I2H1D0"/>
<evidence type="ECO:0000256" key="1">
    <source>
        <dbReference type="SAM" id="MobiDB-lite"/>
    </source>
</evidence>
<proteinExistence type="predicted"/>
<dbReference type="RefSeq" id="WP_052737242.1">
    <property type="nucleotide sequence ID" value="NZ_FONN01000019.1"/>
</dbReference>
<dbReference type="SUPFAM" id="SSF46785">
    <property type="entry name" value="Winged helix' DNA-binding domain"/>
    <property type="match status" value="1"/>
</dbReference>
<dbReference type="Gene3D" id="1.10.10.10">
    <property type="entry name" value="Winged helix-like DNA-binding domain superfamily/Winged helix DNA-binding domain"/>
    <property type="match status" value="1"/>
</dbReference>
<gene>
    <name evidence="3" type="ORF">SAMN04487969_11932</name>
</gene>
<feature type="domain" description="HTH marR-type" evidence="2">
    <location>
        <begin position="54"/>
        <end position="91"/>
    </location>
</feature>
<sequence>MPGSYPFPMYSGLLEPEHYNKISSAIWLFLWCVSSTTTEKEKEGTVWGVVLGNKPLQLAELADKFGVSVKTVSRWLSTLEEHQYIRVTRAPRGLILSVRNSKKYTIMTQDTNVRSLESDQTFVSDHIDSDKTKMSDQGASDKTLLSDHSPEMSSDQTKMSDLKDITITTTILKPISKADIDAGMIAILDAYCKLHRRLDLHVRPNERLAMGKMVAGGMPFPFTIQTMTLLLEEKRKREGDDFKNPSSFLYYVSGIEDAWRNSQAVDVQPASAEDQQPVVKKQPQPGKKQTAAEDLRRRAREERERGQS</sequence>
<keyword evidence="4" id="KW-1185">Reference proteome</keyword>
<dbReference type="InterPro" id="IPR000835">
    <property type="entry name" value="HTH_MarR-typ"/>
</dbReference>
<dbReference type="OrthoDB" id="1821976at2"/>
<name>A0A1I2H1D0_9BACL</name>
<dbReference type="EMBL" id="FONN01000019">
    <property type="protein sequence ID" value="SFF22616.1"/>
    <property type="molecule type" value="Genomic_DNA"/>
</dbReference>
<organism evidence="3 4">
    <name type="scientific">Paenibacillus algorifonticola</name>
    <dbReference type="NCBI Taxonomy" id="684063"/>
    <lineage>
        <taxon>Bacteria</taxon>
        <taxon>Bacillati</taxon>
        <taxon>Bacillota</taxon>
        <taxon>Bacilli</taxon>
        <taxon>Bacillales</taxon>
        <taxon>Paenibacillaceae</taxon>
        <taxon>Paenibacillus</taxon>
    </lineage>
</organism>
<dbReference type="GO" id="GO:0006355">
    <property type="term" value="P:regulation of DNA-templated transcription"/>
    <property type="evidence" value="ECO:0007669"/>
    <property type="project" value="InterPro"/>
</dbReference>
<evidence type="ECO:0000259" key="2">
    <source>
        <dbReference type="Pfam" id="PF01047"/>
    </source>
</evidence>
<dbReference type="InterPro" id="IPR036388">
    <property type="entry name" value="WH-like_DNA-bd_sf"/>
</dbReference>
<accession>A0A1I2H1D0</accession>
<dbReference type="Pfam" id="PF01047">
    <property type="entry name" value="MarR"/>
    <property type="match status" value="1"/>
</dbReference>
<feature type="region of interest" description="Disordered" evidence="1">
    <location>
        <begin position="266"/>
        <end position="308"/>
    </location>
</feature>
<feature type="region of interest" description="Disordered" evidence="1">
    <location>
        <begin position="127"/>
        <end position="159"/>
    </location>
</feature>
<reference evidence="4" key="1">
    <citation type="submission" date="2016-10" db="EMBL/GenBank/DDBJ databases">
        <authorList>
            <person name="Varghese N."/>
            <person name="Submissions S."/>
        </authorList>
    </citation>
    <scope>NUCLEOTIDE SEQUENCE [LARGE SCALE GENOMIC DNA]</scope>
    <source>
        <strain evidence="4">CGMCC 1.10223</strain>
    </source>
</reference>
<feature type="compositionally biased region" description="Low complexity" evidence="1">
    <location>
        <begin position="275"/>
        <end position="289"/>
    </location>
</feature>